<reference evidence="2" key="4">
    <citation type="journal article" date="2019" name="Int. J. Syst. Evol. Microbiol.">
        <title>Streptococcus chenjunshii sp. nov. isolated from feces of Tibetan antelopes.</title>
        <authorList>
            <person name="Tian Z."/>
            <person name="Lu S."/>
            <person name="Jin D."/>
            <person name="Yang J."/>
            <person name="Pu J."/>
            <person name="Lai X.H."/>
            <person name="Bai X.N."/>
            <person name="Wu X.M."/>
            <person name="Li J."/>
            <person name="Wang S."/>
            <person name="Xu J."/>
        </authorList>
    </citation>
    <scope>NUCLEOTIDE SEQUENCE</scope>
    <source>
        <strain evidence="2">Z15</strain>
    </source>
</reference>
<sequence>MQEFKIVEIGEMVPDFAEEMLLVLFGESAPPELRGISVIHDYQAKQKNVLKVGTRLVMGNQTYTVTKVGSAANANFEELGHIAIYFREGDSDILPGSIMARPVVFPKLKAGESIQIIND</sequence>
<dbReference type="Pfam" id="PF03829">
    <property type="entry name" value="PTSIIA_gutA"/>
    <property type="match status" value="1"/>
</dbReference>
<evidence type="ECO:0000313" key="5">
    <source>
        <dbReference type="Proteomes" id="UP000246115"/>
    </source>
</evidence>
<name>A0A372KNC7_9STRE</name>
<dbReference type="GO" id="GO:0008982">
    <property type="term" value="F:protein-N(PI)-phosphohistidine-sugar phosphotransferase activity"/>
    <property type="evidence" value="ECO:0007669"/>
    <property type="project" value="InterPro"/>
</dbReference>
<dbReference type="EMBL" id="CP031733">
    <property type="protein sequence ID" value="AXQ77826.1"/>
    <property type="molecule type" value="Genomic_DNA"/>
</dbReference>
<organism evidence="4 6">
    <name type="scientific">Streptococcus chenjunshii</name>
    <dbReference type="NCBI Taxonomy" id="2173853"/>
    <lineage>
        <taxon>Bacteria</taxon>
        <taxon>Bacillati</taxon>
        <taxon>Bacillota</taxon>
        <taxon>Bacilli</taxon>
        <taxon>Lactobacillales</taxon>
        <taxon>Streptococcaceae</taxon>
        <taxon>Streptococcus</taxon>
    </lineage>
</organism>
<dbReference type="Gene3D" id="2.40.33.40">
    <property type="entry name" value="Phosphotransferase system, glucitol/sorbitol-specific IIA component"/>
    <property type="match status" value="1"/>
</dbReference>
<dbReference type="EMBL" id="QVQY01000007">
    <property type="protein sequence ID" value="RFU51337.1"/>
    <property type="molecule type" value="Genomic_DNA"/>
</dbReference>
<dbReference type="InterPro" id="IPR004716">
    <property type="entry name" value="PTS_IIA_glucitol/sorbitol-sp"/>
</dbReference>
<dbReference type="PROSITE" id="PS51097">
    <property type="entry name" value="PTS_EIIA_TYPE_5"/>
    <property type="match status" value="1"/>
</dbReference>
<dbReference type="AlphaFoldDB" id="A0A372KNC7"/>
<dbReference type="SUPFAM" id="SSF141530">
    <property type="entry name" value="PTSIIA/GutA-like"/>
    <property type="match status" value="1"/>
</dbReference>
<keyword evidence="7" id="KW-1185">Reference proteome</keyword>
<evidence type="ECO:0000313" key="3">
    <source>
        <dbReference type="EMBL" id="RFU51337.1"/>
    </source>
</evidence>
<dbReference type="RefSeq" id="WP_116877561.1">
    <property type="nucleotide sequence ID" value="NZ_CP031733.1"/>
</dbReference>
<dbReference type="InterPro" id="IPR036665">
    <property type="entry name" value="PTS_IIA_glucitol/sorbitol_sf"/>
</dbReference>
<dbReference type="EMBL" id="QVQZ01000003">
    <property type="protein sequence ID" value="RFU53789.1"/>
    <property type="molecule type" value="Genomic_DNA"/>
</dbReference>
<dbReference type="GO" id="GO:0009401">
    <property type="term" value="P:phosphoenolpyruvate-dependent sugar phosphotransferase system"/>
    <property type="evidence" value="ECO:0007669"/>
    <property type="project" value="InterPro"/>
</dbReference>
<evidence type="ECO:0000313" key="7">
    <source>
        <dbReference type="Proteomes" id="UP000264056"/>
    </source>
</evidence>
<dbReference type="GO" id="GO:0005737">
    <property type="term" value="C:cytoplasm"/>
    <property type="evidence" value="ECO:0007669"/>
    <property type="project" value="InterPro"/>
</dbReference>
<dbReference type="KEGG" id="schj:DDV21_001445"/>
<feature type="modified residue" description="Phosphohistidine; by HPr" evidence="1">
    <location>
        <position position="40"/>
    </location>
</feature>
<accession>A0A372KNC7</accession>
<dbReference type="Proteomes" id="UP000264056">
    <property type="component" value="Unassembled WGS sequence"/>
</dbReference>
<dbReference type="PANTHER" id="PTHR40398">
    <property type="entry name" value="PTS SYSTEM GLUCITOL/SORBITOL-SPECIFIC EIIA COMPONENT"/>
    <property type="match status" value="1"/>
</dbReference>
<evidence type="ECO:0000313" key="6">
    <source>
        <dbReference type="Proteomes" id="UP000262901"/>
    </source>
</evidence>
<dbReference type="Proteomes" id="UP000246115">
    <property type="component" value="Chromosome"/>
</dbReference>
<reference evidence="5" key="3">
    <citation type="submission" date="2018-08" db="EMBL/GenBank/DDBJ databases">
        <title>Streptococcus chenjunshii sp. nov., isolated from stools sample of the Tibetan antelope in the Qinghai-Tibet plateau, China.</title>
        <authorList>
            <person name="Tian Z."/>
        </authorList>
    </citation>
    <scope>NUCLEOTIDE SEQUENCE [LARGE SCALE GENOMIC DNA]</scope>
    <source>
        <strain evidence="5">Z15</strain>
    </source>
</reference>
<accession>A0A346N9Y1</accession>
<dbReference type="Proteomes" id="UP000262901">
    <property type="component" value="Unassembled WGS sequence"/>
</dbReference>
<dbReference type="GO" id="GO:0016301">
    <property type="term" value="F:kinase activity"/>
    <property type="evidence" value="ECO:0007669"/>
    <property type="project" value="TreeGrafter"/>
</dbReference>
<proteinExistence type="predicted"/>
<reference evidence="3 7" key="1">
    <citation type="submission" date="2018-08" db="EMBL/GenBank/DDBJ databases">
        <title>Draft genome of Streptococcus sp .nov. Z2.</title>
        <authorList>
            <person name="Tian Z."/>
        </authorList>
    </citation>
    <scope>NUCLEOTIDE SEQUENCE [LARGE SCALE GENOMIC DNA]</scope>
    <source>
        <strain evidence="3 7">Z2</strain>
    </source>
</reference>
<reference evidence="4 6" key="2">
    <citation type="submission" date="2018-08" db="EMBL/GenBank/DDBJ databases">
        <title>Draft genome of Streptococcus sp. nov. Z1.</title>
        <authorList>
            <person name="Tian Z."/>
        </authorList>
    </citation>
    <scope>NUCLEOTIDE SEQUENCE [LARGE SCALE GENOMIC DNA]</scope>
    <source>
        <strain evidence="4">Z1</strain>
        <strain evidence="6">Z1(2018)</strain>
    </source>
</reference>
<dbReference type="PANTHER" id="PTHR40398:SF1">
    <property type="entry name" value="PTS SYSTEM GLUCITOL_SORBITOL-SPECIFIC EIIA COMPONENT"/>
    <property type="match status" value="1"/>
</dbReference>
<dbReference type="OrthoDB" id="7065254at2"/>
<evidence type="ECO:0000313" key="4">
    <source>
        <dbReference type="EMBL" id="RFU53789.1"/>
    </source>
</evidence>
<protein>
    <submittedName>
        <fullName evidence="4">PTS sorbitol transporter subunit IIA</fullName>
    </submittedName>
</protein>
<evidence type="ECO:0000256" key="1">
    <source>
        <dbReference type="PROSITE-ProRule" id="PRU00420"/>
    </source>
</evidence>
<evidence type="ECO:0000313" key="2">
    <source>
        <dbReference type="EMBL" id="AXQ77826.1"/>
    </source>
</evidence>
<gene>
    <name evidence="2" type="ORF">DDV21_001445</name>
    <name evidence="3" type="ORF">DDV22_04100</name>
    <name evidence="4" type="ORF">DDV23_02650</name>
</gene>